<sequence length="479" mass="50656">NEKGETDYTNVTFGGKEKGLTALHNVADGNISSGSTDAIAGGQLYSLNSTISTYLGGGTKYENGVWTAPDFKVQKFNKDGNTEEQIYHNVADAFAEVSTSITAVHNEVNNQISQVVSDSLVKQEKETDRITIGKEVLGTEINISDKNKGDRILSGVKTAVNDNEAVNKAQLDQSLEKLSNSLQSEDSAVVLYDKKDGKIDYTSVTFGKGPNAAPVALHNVADGTIAKGSHDVINGNQINTLSQDVAKFLGGDTGFDKGVFTGPSYKLSEVSKEGKVTDKSFTDVGGAFVGLDENIKNVNQRIKEVSQGVAQDSLSWSKADNAFSAQHGEGEERKASKITHILAGNIASGSTDAVTGGQLYTMNEQLGTYFGGGAGYNKEGGWVAPNFKVNTVSKDGSQVEEQSYDNVAQAFEGVGNSFTNIHNEVTNAVTDINNHINNIVSDSLVKQDDTTKVIKIGAEKGGTSINIANSGDAARTLSG</sequence>
<dbReference type="Gene3D" id="6.10.250.2040">
    <property type="match status" value="1"/>
</dbReference>
<evidence type="ECO:0000259" key="1">
    <source>
        <dbReference type="Pfam" id="PF05662"/>
    </source>
</evidence>
<feature type="domain" description="Trimeric autotransporter adhesin YadA-like stalk" evidence="1">
    <location>
        <begin position="24"/>
        <end position="62"/>
    </location>
</feature>
<dbReference type="SUPFAM" id="SSF101967">
    <property type="entry name" value="Adhesin YadA, collagen-binding domain"/>
    <property type="match status" value="1"/>
</dbReference>
<feature type="domain" description="Trimeric autotransporter adhesin YadA-like stalk" evidence="1">
    <location>
        <begin position="337"/>
        <end position="378"/>
    </location>
</feature>
<dbReference type="GO" id="GO:0019867">
    <property type="term" value="C:outer membrane"/>
    <property type="evidence" value="ECO:0007669"/>
    <property type="project" value="InterPro"/>
</dbReference>
<feature type="non-terminal residue" evidence="2">
    <location>
        <position position="1"/>
    </location>
</feature>
<reference evidence="2 3" key="1">
    <citation type="submission" date="2012-03" db="EMBL/GenBank/DDBJ databases">
        <title>The Genome Sequence of Bartonella birtlesii LL-WM9.</title>
        <authorList>
            <consortium name="The Broad Institute Genome Sequencing Platform"/>
            <consortium name="The Broad Institute Genome Sequencing Center for Infectious Disease"/>
            <person name="Feldgarden M."/>
            <person name="Kirby J."/>
            <person name="Kosoy M."/>
            <person name="Birtles R."/>
            <person name="Probert W.S."/>
            <person name="Chiaraviglio L."/>
            <person name="Young S.K."/>
            <person name="Zeng Q."/>
            <person name="Gargeya S."/>
            <person name="Fitzgerald M."/>
            <person name="Haas B."/>
            <person name="Abouelleil A."/>
            <person name="Alvarado L."/>
            <person name="Arachchi H.M."/>
            <person name="Berlin A."/>
            <person name="Chapman S.B."/>
            <person name="Gearin G."/>
            <person name="Goldberg J."/>
            <person name="Griggs A."/>
            <person name="Gujja S."/>
            <person name="Hansen M."/>
            <person name="Heiman D."/>
            <person name="Howarth C."/>
            <person name="Larimer J."/>
            <person name="Lui A."/>
            <person name="MacDonald P.J.P."/>
            <person name="McCowen C."/>
            <person name="Montmayeur A."/>
            <person name="Murphy C."/>
            <person name="Neiman D."/>
            <person name="Pearson M."/>
            <person name="Priest M."/>
            <person name="Roberts A."/>
            <person name="Saif S."/>
            <person name="Shea T."/>
            <person name="Sisk P."/>
            <person name="Stolte C."/>
            <person name="Sykes S."/>
            <person name="Wortman J."/>
            <person name="Nusbaum C."/>
            <person name="Birren B."/>
        </authorList>
    </citation>
    <scope>NUCLEOTIDE SEQUENCE [LARGE SCALE GENOMIC DNA]</scope>
    <source>
        <strain evidence="2 3">LL-WM9</strain>
    </source>
</reference>
<dbReference type="Gene3D" id="4.10.80.270">
    <property type="match status" value="1"/>
</dbReference>
<dbReference type="InterPro" id="IPR011049">
    <property type="entry name" value="Serralysin-like_metalloprot_C"/>
</dbReference>
<dbReference type="Proteomes" id="UP000008748">
    <property type="component" value="Unassembled WGS sequence"/>
</dbReference>
<keyword evidence="3" id="KW-1185">Reference proteome</keyword>
<dbReference type="EMBL" id="AIMC01000023">
    <property type="protein sequence ID" value="EJF75953.1"/>
    <property type="molecule type" value="Genomic_DNA"/>
</dbReference>
<dbReference type="AlphaFoldDB" id="J0YMX0"/>
<protein>
    <recommendedName>
        <fullName evidence="1">Trimeric autotransporter adhesin YadA-like stalk domain-containing protein</fullName>
    </recommendedName>
</protein>
<feature type="non-terminal residue" evidence="2">
    <location>
        <position position="479"/>
    </location>
</feature>
<dbReference type="Pfam" id="PF05662">
    <property type="entry name" value="YadA_stalk"/>
    <property type="match status" value="3"/>
</dbReference>
<comment type="caution">
    <text evidence="2">The sequence shown here is derived from an EMBL/GenBank/DDBJ whole genome shotgun (WGS) entry which is preliminary data.</text>
</comment>
<dbReference type="HOGENOM" id="CLU_571787_0_0_5"/>
<dbReference type="InterPro" id="IPR008635">
    <property type="entry name" value="Coiled_stalk_dom"/>
</dbReference>
<name>J0YMX0_9HYPH</name>
<evidence type="ECO:0000313" key="3">
    <source>
        <dbReference type="Proteomes" id="UP000008748"/>
    </source>
</evidence>
<organism evidence="2 3">
    <name type="scientific">Bartonella birtlesii LL-WM9</name>
    <dbReference type="NCBI Taxonomy" id="1094552"/>
    <lineage>
        <taxon>Bacteria</taxon>
        <taxon>Pseudomonadati</taxon>
        <taxon>Pseudomonadota</taxon>
        <taxon>Alphaproteobacteria</taxon>
        <taxon>Hyphomicrobiales</taxon>
        <taxon>Bartonellaceae</taxon>
        <taxon>Bartonella</taxon>
    </lineage>
</organism>
<dbReference type="Gene3D" id="1.20.5.170">
    <property type="match status" value="2"/>
</dbReference>
<gene>
    <name evidence="2" type="ORF">ME7_01188</name>
</gene>
<dbReference type="Gene3D" id="6.10.250.2030">
    <property type="match status" value="1"/>
</dbReference>
<accession>J0YMX0</accession>
<proteinExistence type="predicted"/>
<dbReference type="Gene3D" id="2.150.10.10">
    <property type="entry name" value="Serralysin-like metalloprotease, C-terminal"/>
    <property type="match status" value="1"/>
</dbReference>
<feature type="domain" description="Trimeric autotransporter adhesin YadA-like stalk" evidence="1">
    <location>
        <begin position="218"/>
        <end position="247"/>
    </location>
</feature>
<evidence type="ECO:0000313" key="2">
    <source>
        <dbReference type="EMBL" id="EJF75953.1"/>
    </source>
</evidence>